<protein>
    <recommendedName>
        <fullName evidence="3">protein O-GlcNAc transferase</fullName>
        <ecNumber evidence="3">2.4.1.255</ecNumber>
    </recommendedName>
</protein>
<dbReference type="InterPro" id="IPR037919">
    <property type="entry name" value="OGT"/>
</dbReference>
<dbReference type="PROSITE" id="PS50005">
    <property type="entry name" value="TPR"/>
    <property type="match status" value="6"/>
</dbReference>
<dbReference type="InterPro" id="IPR013105">
    <property type="entry name" value="TPR_2"/>
</dbReference>
<feature type="repeat" description="TPR" evidence="8">
    <location>
        <begin position="508"/>
        <end position="541"/>
    </location>
</feature>
<evidence type="ECO:0000259" key="9">
    <source>
        <dbReference type="Pfam" id="PF13844"/>
    </source>
</evidence>
<dbReference type="Pfam" id="PF13181">
    <property type="entry name" value="TPR_8"/>
    <property type="match status" value="4"/>
</dbReference>
<keyword evidence="4" id="KW-0328">Glycosyltransferase</keyword>
<feature type="repeat" description="TPR" evidence="8">
    <location>
        <begin position="77"/>
        <end position="110"/>
    </location>
</feature>
<accession>A0A5E4NLF5</accession>
<dbReference type="SMART" id="SM00028">
    <property type="entry name" value="TPR"/>
    <property type="match status" value="13"/>
</dbReference>
<keyword evidence="7 8" id="KW-0802">TPR repeat</keyword>
<comment type="similarity">
    <text evidence="2">Belongs to the glycosyltransferase 41 family. O-GlcNAc transferase subfamily.</text>
</comment>
<dbReference type="AlphaFoldDB" id="A0A5E4NLF5"/>
<dbReference type="GO" id="GO:0006493">
    <property type="term" value="P:protein O-linked glycosylation"/>
    <property type="evidence" value="ECO:0007669"/>
    <property type="project" value="InterPro"/>
</dbReference>
<dbReference type="InterPro" id="IPR019734">
    <property type="entry name" value="TPR_rpt"/>
</dbReference>
<dbReference type="Pfam" id="PF13174">
    <property type="entry name" value="TPR_6"/>
    <property type="match status" value="2"/>
</dbReference>
<dbReference type="Gene3D" id="3.30.720.150">
    <property type="match status" value="1"/>
</dbReference>
<feature type="domain" description="O-GlcNAc transferase C-terminal" evidence="9">
    <location>
        <begin position="589"/>
        <end position="853"/>
    </location>
</feature>
<evidence type="ECO:0000256" key="5">
    <source>
        <dbReference type="ARBA" id="ARBA00022679"/>
    </source>
</evidence>
<dbReference type="EMBL" id="CABPRJ010002384">
    <property type="protein sequence ID" value="VVC44615.1"/>
    <property type="molecule type" value="Genomic_DNA"/>
</dbReference>
<dbReference type="PANTHER" id="PTHR44366:SF1">
    <property type="entry name" value="UDP-N-ACETYLGLUCOSAMINE--PEPTIDE N-ACETYLGLUCOSAMINYLTRANSFERASE 110 KDA SUBUNIT"/>
    <property type="match status" value="1"/>
</dbReference>
<dbReference type="Gene3D" id="1.25.40.10">
    <property type="entry name" value="Tetratricopeptide repeat domain"/>
    <property type="match status" value="2"/>
</dbReference>
<dbReference type="Gene3D" id="3.40.50.2000">
    <property type="entry name" value="Glycogen Phosphorylase B"/>
    <property type="match status" value="1"/>
</dbReference>
<evidence type="ECO:0000256" key="8">
    <source>
        <dbReference type="PROSITE-ProRule" id="PRU00339"/>
    </source>
</evidence>
<keyword evidence="11" id="KW-1185">Reference proteome</keyword>
<keyword evidence="6" id="KW-0677">Repeat</keyword>
<evidence type="ECO:0000256" key="1">
    <source>
        <dbReference type="ARBA" id="ARBA00004922"/>
    </source>
</evidence>
<evidence type="ECO:0000313" key="11">
    <source>
        <dbReference type="Proteomes" id="UP000325440"/>
    </source>
</evidence>
<dbReference type="PANTHER" id="PTHR44366">
    <property type="entry name" value="UDP-N-ACETYLGLUCOSAMINE--PEPTIDE N-ACETYLGLUCOSAMINYLTRANSFERASE 110 KDA SUBUNIT"/>
    <property type="match status" value="1"/>
</dbReference>
<feature type="repeat" description="TPR" evidence="8">
    <location>
        <begin position="145"/>
        <end position="178"/>
    </location>
</feature>
<feature type="repeat" description="TPR" evidence="8">
    <location>
        <begin position="405"/>
        <end position="438"/>
    </location>
</feature>
<sequence length="1068" mass="124779">MGLDTKATNSERFEYAKSLFDRGNYVSSQEVCEIMNALLPNNMNILLLLSASYYMQKKYDKSLEILHKVPEKYSRSAEVLNNIAANYFQKNDFPKSYNYYRLAIREKPNLIECWLGFIILLLKMDNYKITIRVLNIIIHYKPNLPKIYNLYGRLLIKLNKFQDAGDYFQRAIQLDPKSDSSWAGLGDSFAFNKKFNSAIICYEKALQFNRSSINLHINIGFMYYQLKQFDKSSFYLKTAIQMSPRINFDILHILCRAYFFNGNITAAMKTYSLYLKNQSNNPVVLNDMGLIYLHHFHNITAAEPCFEMCVDLHKRNPLYYKCLISVYKQIGRKDIGFKIATQCADIHFLQNDFIGGISALQYAVNLFPENYYPHWKTGLMFYNLKLDHKALLRYIDAKRMKQNVPLIFTSFAFIHEKKNELEEAEQFYRKSLQLYPKNYDAIRNLMDIKQQEGNTDDVITLFHLLLYHFPDNFEILNDLANYFYIEINNPKAAFNYFKKALKICDTDFNTYLALGTLSLELNNINAALNHFLKVLELFPDCLTAHLYIGFIYKEKKQFNEAINKFKKVLNLHPNHPDACCFLNLCQRYICKFTNFNGIYLNKLKDIVLHQLTNNEVPSISLQHSLLFNFESEVLIKIASTFAKQFVDKPYIQRRLSQGYVHDITVSNNCIRIGYIYMDCSSHPTTELVKFISKSHDGNKFEIFCYSLTPINRLRSNNSYAADCFIDISNLSSIDAAKKINADRIHILIDVGDSTKDLEYEIFALKPAPIQVKLLGHPGTSGATFIDYLITDKECSPPDLDYLYTEKLVYLNRTVFFGDHMLLFNDLSQRNPRNRTTNRNNCNETIGSFDSHNTSYMYSLQMFPDGFIKHYTRQMYNLPEDSIVYCYFGQLYKIDQTTLNMWTKILKGVKNSVLWLLRFVKDTENNIHEYFEYNGIDPVRIIFSNIAPKAEHLRRIQLADVYLDTPFYNGHKSCLDALWAGTPIVTLSGDTFVSRMTTSQLLAVNCQELIAFNEVDYTRIAIKLGKHTHLLDQKRQQIWQSKTTSLLFDCESYCRELENLYLDMWKKLF</sequence>
<comment type="pathway">
    <text evidence="1">Protein modification; protein glycosylation.</text>
</comment>
<feature type="repeat" description="TPR" evidence="8">
    <location>
        <begin position="213"/>
        <end position="246"/>
    </location>
</feature>
<feature type="repeat" description="TPR" evidence="8">
    <location>
        <begin position="542"/>
        <end position="575"/>
    </location>
</feature>
<evidence type="ECO:0000313" key="10">
    <source>
        <dbReference type="EMBL" id="VVC44615.1"/>
    </source>
</evidence>
<evidence type="ECO:0000256" key="4">
    <source>
        <dbReference type="ARBA" id="ARBA00022676"/>
    </source>
</evidence>
<proteinExistence type="inferred from homology"/>
<dbReference type="Pfam" id="PF07719">
    <property type="entry name" value="TPR_2"/>
    <property type="match status" value="1"/>
</dbReference>
<evidence type="ECO:0000256" key="6">
    <source>
        <dbReference type="ARBA" id="ARBA00022737"/>
    </source>
</evidence>
<dbReference type="InterPro" id="IPR011990">
    <property type="entry name" value="TPR-like_helical_dom_sf"/>
</dbReference>
<name>A0A5E4NLF5_9HEMI</name>
<keyword evidence="5 10" id="KW-0808">Transferase</keyword>
<dbReference type="GO" id="GO:0097363">
    <property type="term" value="F:protein O-acetylglucosaminyltransferase activity"/>
    <property type="evidence" value="ECO:0007669"/>
    <property type="project" value="UniProtKB-EC"/>
</dbReference>
<dbReference type="Gene3D" id="3.40.50.11380">
    <property type="match status" value="2"/>
</dbReference>
<dbReference type="EC" id="2.4.1.255" evidence="3"/>
<dbReference type="SUPFAM" id="SSF48452">
    <property type="entry name" value="TPR-like"/>
    <property type="match status" value="2"/>
</dbReference>
<dbReference type="OrthoDB" id="6581765at2759"/>
<dbReference type="Proteomes" id="UP000325440">
    <property type="component" value="Unassembled WGS sequence"/>
</dbReference>
<dbReference type="InterPro" id="IPR029489">
    <property type="entry name" value="OGT/SEC/SPY_C"/>
</dbReference>
<dbReference type="Pfam" id="PF13844">
    <property type="entry name" value="Glyco_transf_41"/>
    <property type="match status" value="2"/>
</dbReference>
<organism evidence="10 11">
    <name type="scientific">Cinara cedri</name>
    <dbReference type="NCBI Taxonomy" id="506608"/>
    <lineage>
        <taxon>Eukaryota</taxon>
        <taxon>Metazoa</taxon>
        <taxon>Ecdysozoa</taxon>
        <taxon>Arthropoda</taxon>
        <taxon>Hexapoda</taxon>
        <taxon>Insecta</taxon>
        <taxon>Pterygota</taxon>
        <taxon>Neoptera</taxon>
        <taxon>Paraneoptera</taxon>
        <taxon>Hemiptera</taxon>
        <taxon>Sternorrhyncha</taxon>
        <taxon>Aphidomorpha</taxon>
        <taxon>Aphidoidea</taxon>
        <taxon>Aphididae</taxon>
        <taxon>Lachninae</taxon>
        <taxon>Cinara</taxon>
    </lineage>
</organism>
<reference evidence="10 11" key="1">
    <citation type="submission" date="2019-08" db="EMBL/GenBank/DDBJ databases">
        <authorList>
            <person name="Alioto T."/>
            <person name="Alioto T."/>
            <person name="Gomez Garrido J."/>
        </authorList>
    </citation>
    <scope>NUCLEOTIDE SEQUENCE [LARGE SCALE GENOMIC DNA]</scope>
</reference>
<dbReference type="SUPFAM" id="SSF81901">
    <property type="entry name" value="HCP-like"/>
    <property type="match status" value="1"/>
</dbReference>
<dbReference type="PROSITE" id="PS50293">
    <property type="entry name" value="TPR_REGION"/>
    <property type="match status" value="2"/>
</dbReference>
<evidence type="ECO:0000256" key="2">
    <source>
        <dbReference type="ARBA" id="ARBA00005386"/>
    </source>
</evidence>
<evidence type="ECO:0000256" key="3">
    <source>
        <dbReference type="ARBA" id="ARBA00011970"/>
    </source>
</evidence>
<gene>
    <name evidence="10" type="ORF">CINCED_3A003443</name>
</gene>
<evidence type="ECO:0000256" key="7">
    <source>
        <dbReference type="ARBA" id="ARBA00022803"/>
    </source>
</evidence>
<feature type="domain" description="O-GlcNAc transferase C-terminal" evidence="9">
    <location>
        <begin position="870"/>
        <end position="1056"/>
    </location>
</feature>